<evidence type="ECO:0000256" key="1">
    <source>
        <dbReference type="PIRNR" id="PIRNR037226"/>
    </source>
</evidence>
<dbReference type="Gene3D" id="3.40.630.10">
    <property type="entry name" value="Zn peptidases"/>
    <property type="match status" value="1"/>
</dbReference>
<accession>A0A415DYN6</accession>
<dbReference type="SUPFAM" id="SSF55031">
    <property type="entry name" value="Bacterial exopeptidase dimerisation domain"/>
    <property type="match status" value="1"/>
</dbReference>
<dbReference type="GO" id="GO:0016805">
    <property type="term" value="F:dipeptidase activity"/>
    <property type="evidence" value="ECO:0007669"/>
    <property type="project" value="InterPro"/>
</dbReference>
<dbReference type="AlphaFoldDB" id="A0A415DYN6"/>
<dbReference type="InterPro" id="IPR017439">
    <property type="entry name" value="Amidohydrolase"/>
</dbReference>
<dbReference type="GO" id="GO:0071713">
    <property type="term" value="F:para-aminobenzoyl-glutamate hydrolase activity"/>
    <property type="evidence" value="ECO:0007669"/>
    <property type="project" value="TreeGrafter"/>
</dbReference>
<proteinExistence type="inferred from homology"/>
<dbReference type="PANTHER" id="PTHR30575">
    <property type="entry name" value="PEPTIDASE M20"/>
    <property type="match status" value="1"/>
</dbReference>
<dbReference type="InterPro" id="IPR036264">
    <property type="entry name" value="Bact_exopeptidase_dim_dom"/>
</dbReference>
<dbReference type="Pfam" id="PF01546">
    <property type="entry name" value="Peptidase_M20"/>
    <property type="match status" value="1"/>
</dbReference>
<dbReference type="OrthoDB" id="9781032at2"/>
<evidence type="ECO:0000313" key="3">
    <source>
        <dbReference type="EMBL" id="RHJ85920.1"/>
    </source>
</evidence>
<protein>
    <recommendedName>
        <fullName evidence="1">Peptidase M20 domain-containing protein 2</fullName>
    </recommendedName>
</protein>
<organism evidence="3 4">
    <name type="scientific">Emergencia timonensis</name>
    <dbReference type="NCBI Taxonomy" id="1776384"/>
    <lineage>
        <taxon>Bacteria</taxon>
        <taxon>Bacillati</taxon>
        <taxon>Bacillota</taxon>
        <taxon>Clostridia</taxon>
        <taxon>Peptostreptococcales</taxon>
        <taxon>Anaerovoracaceae</taxon>
        <taxon>Emergencia</taxon>
    </lineage>
</organism>
<gene>
    <name evidence="3" type="ORF">DW099_13820</name>
</gene>
<keyword evidence="4" id="KW-1185">Reference proteome</keyword>
<sequence>MNYEEMKTRIQSEAALCLEEICRLNDDIADHPELSGEEFRTSEKIVEYLRSREFDVEYPFNNMGTAFRATYGKNNHNRKIALLAEYDALPEIGHACGHSAICSISILAALALKKLQDQLDADIHIIGTPAEETYGGKCIMVEDGVFDQYDFAILVHPNHFSAPGANLLALDSAIYDFYGKASHGAAAPWEGINALNAARLLFDSVDMFRQHVRPDVRIHGIINHGGVAANIVPDYAQVSMYTRASDRHYLNEITKKVDTMAECAAMMTGCTYKKTVPDKPFDNLKSNPAVEAVISDTFTELEVPTTCTDTLFGSSDIGNVSFRCPAFHPVLKVCDAPIHTAEFAAIMKSDALHDAIRTGALLISYTIAKIFSNPALYEEMLAQFK</sequence>
<evidence type="ECO:0000313" key="4">
    <source>
        <dbReference type="Proteomes" id="UP000284841"/>
    </source>
</evidence>
<dbReference type="NCBIfam" id="TIGR01891">
    <property type="entry name" value="amidohydrolases"/>
    <property type="match status" value="1"/>
</dbReference>
<name>A0A415DYN6_9FIRM</name>
<dbReference type="InterPro" id="IPR002933">
    <property type="entry name" value="Peptidase_M20"/>
</dbReference>
<dbReference type="PIRSF" id="PIRSF037226">
    <property type="entry name" value="Amidohydrolase_ACY1L2_prd"/>
    <property type="match status" value="1"/>
</dbReference>
<evidence type="ECO:0000259" key="2">
    <source>
        <dbReference type="Pfam" id="PF07687"/>
    </source>
</evidence>
<dbReference type="GO" id="GO:0046657">
    <property type="term" value="P:folic acid catabolic process"/>
    <property type="evidence" value="ECO:0007669"/>
    <property type="project" value="TreeGrafter"/>
</dbReference>
<dbReference type="EMBL" id="QRMS01000004">
    <property type="protein sequence ID" value="RHJ85920.1"/>
    <property type="molecule type" value="Genomic_DNA"/>
</dbReference>
<reference evidence="3 4" key="1">
    <citation type="submission" date="2018-08" db="EMBL/GenBank/DDBJ databases">
        <title>A genome reference for cultivated species of the human gut microbiota.</title>
        <authorList>
            <person name="Zou Y."/>
            <person name="Xue W."/>
            <person name="Luo G."/>
        </authorList>
    </citation>
    <scope>NUCLEOTIDE SEQUENCE [LARGE SCALE GENOMIC DNA]</scope>
    <source>
        <strain evidence="3 4">AM07-24</strain>
    </source>
</reference>
<dbReference type="InterPro" id="IPR052030">
    <property type="entry name" value="Peptidase_M20/M20A_hydrolases"/>
</dbReference>
<dbReference type="InterPro" id="IPR017144">
    <property type="entry name" value="Xaa-Arg_dipeptidase"/>
</dbReference>
<dbReference type="Pfam" id="PF07687">
    <property type="entry name" value="M20_dimer"/>
    <property type="match status" value="1"/>
</dbReference>
<dbReference type="RefSeq" id="WP_118336089.1">
    <property type="nucleotide sequence ID" value="NZ_AP025567.1"/>
</dbReference>
<dbReference type="PANTHER" id="PTHR30575:SF0">
    <property type="entry name" value="XAA-ARG DIPEPTIDASE"/>
    <property type="match status" value="1"/>
</dbReference>
<dbReference type="CDD" id="cd03887">
    <property type="entry name" value="M20_Acy1L2"/>
    <property type="match status" value="1"/>
</dbReference>
<dbReference type="GO" id="GO:0005737">
    <property type="term" value="C:cytoplasm"/>
    <property type="evidence" value="ECO:0007669"/>
    <property type="project" value="TreeGrafter"/>
</dbReference>
<comment type="caution">
    <text evidence="3">The sequence shown here is derived from an EMBL/GenBank/DDBJ whole genome shotgun (WGS) entry which is preliminary data.</text>
</comment>
<dbReference type="InterPro" id="IPR011650">
    <property type="entry name" value="Peptidase_M20_dimer"/>
</dbReference>
<dbReference type="Gene3D" id="3.30.70.360">
    <property type="match status" value="1"/>
</dbReference>
<comment type="similarity">
    <text evidence="1">Belongs to the peptidase M20A family.</text>
</comment>
<feature type="domain" description="Peptidase M20 dimerisation" evidence="2">
    <location>
        <begin position="176"/>
        <end position="261"/>
    </location>
</feature>
<dbReference type="SUPFAM" id="SSF53187">
    <property type="entry name" value="Zn-dependent exopeptidases"/>
    <property type="match status" value="1"/>
</dbReference>
<dbReference type="Proteomes" id="UP000284841">
    <property type="component" value="Unassembled WGS sequence"/>
</dbReference>
<dbReference type="FunFam" id="3.30.70.360:FF:000004">
    <property type="entry name" value="Peptidase M20 domain-containing protein 2"/>
    <property type="match status" value="1"/>
</dbReference>